<feature type="transmembrane region" description="Helical" evidence="1">
    <location>
        <begin position="202"/>
        <end position="219"/>
    </location>
</feature>
<dbReference type="Pfam" id="PF22673">
    <property type="entry name" value="MCP-like_PDC_1"/>
    <property type="match status" value="1"/>
</dbReference>
<keyword evidence="3" id="KW-1185">Reference proteome</keyword>
<evidence type="ECO:0000256" key="1">
    <source>
        <dbReference type="SAM" id="Phobius"/>
    </source>
</evidence>
<feature type="transmembrane region" description="Helical" evidence="1">
    <location>
        <begin position="239"/>
        <end position="262"/>
    </location>
</feature>
<feature type="transmembrane region" description="Helical" evidence="1">
    <location>
        <begin position="161"/>
        <end position="182"/>
    </location>
</feature>
<accession>A0A7H9CN64</accession>
<dbReference type="InterPro" id="IPR029151">
    <property type="entry name" value="Sensor-like_sf"/>
</dbReference>
<dbReference type="Gene3D" id="3.30.450.20">
    <property type="entry name" value="PAS domain"/>
    <property type="match status" value="1"/>
</dbReference>
<organism evidence="2 3">
    <name type="scientific">Candidatus Campylobacter infans</name>
    <dbReference type="NCBI Taxonomy" id="2561898"/>
    <lineage>
        <taxon>Bacteria</taxon>
        <taxon>Pseudomonadati</taxon>
        <taxon>Campylobacterota</taxon>
        <taxon>Epsilonproteobacteria</taxon>
        <taxon>Campylobacterales</taxon>
        <taxon>Campylobacteraceae</taxon>
        <taxon>Campylobacter</taxon>
    </lineage>
</organism>
<dbReference type="RefSeq" id="WP_179974861.1">
    <property type="nucleotide sequence ID" value="NZ_CP049075.1"/>
</dbReference>
<reference evidence="2 3" key="1">
    <citation type="submission" date="2020-02" db="EMBL/GenBank/DDBJ databases">
        <title>Complete genome sequence of the novel Campylobacter species Candidatus Campylobacter infans.</title>
        <authorList>
            <person name="Duim B."/>
            <person name="Zomer A."/>
            <person name="van der Graaf L."/>
            <person name="Wagenaar J."/>
        </authorList>
    </citation>
    <scope>NUCLEOTIDE SEQUENCE [LARGE SCALE GENOMIC DNA]</scope>
    <source>
        <strain evidence="2 3">19S00001</strain>
    </source>
</reference>
<dbReference type="KEGG" id="cinf:CINF_1185"/>
<keyword evidence="1" id="KW-0472">Membrane</keyword>
<dbReference type="Proteomes" id="UP000509414">
    <property type="component" value="Chromosome"/>
</dbReference>
<dbReference type="CDD" id="cd18773">
    <property type="entry name" value="PDC1_HK_sensor"/>
    <property type="match status" value="1"/>
</dbReference>
<name>A0A7H9CN64_9BACT</name>
<proteinExistence type="predicted"/>
<feature type="transmembrane region" description="Helical" evidence="1">
    <location>
        <begin position="268"/>
        <end position="291"/>
    </location>
</feature>
<dbReference type="EMBL" id="CP049075">
    <property type="protein sequence ID" value="QLI05674.1"/>
    <property type="molecule type" value="Genomic_DNA"/>
</dbReference>
<evidence type="ECO:0000313" key="2">
    <source>
        <dbReference type="EMBL" id="QLI05674.1"/>
    </source>
</evidence>
<keyword evidence="1" id="KW-0812">Transmembrane</keyword>
<keyword evidence="1" id="KW-1133">Transmembrane helix</keyword>
<protein>
    <submittedName>
        <fullName evidence="2">General glycosylation pathway protein</fullName>
    </submittedName>
</protein>
<dbReference type="SUPFAM" id="SSF103190">
    <property type="entry name" value="Sensory domain-like"/>
    <property type="match status" value="1"/>
</dbReference>
<gene>
    <name evidence="2" type="primary">pglG</name>
    <name evidence="2" type="ORF">CINF_1185</name>
</gene>
<evidence type="ECO:0000313" key="3">
    <source>
        <dbReference type="Proteomes" id="UP000509414"/>
    </source>
</evidence>
<sequence>MLIKDIHNFSQIRYNARAYLAYLFERNIPNKLPGVSLNAIKSGFDKIAHEIEKFDAFYILGADGVQIGDNISLDKAKITGNGANRANKAYYYRAVRERRCVLSDPYPSSLTGELCTTASEPIYDENGELKFVVCMDISLKDILKMISPSMLAHIFENFTRVIYSLFALGLFGVVSVLFYFGITSLVIENLSEIDISKMFESTIILTLALAIFDLVRAIVDEEVLGREKKRQNGVARTMVRFLGSIIIALAIEALMLVFKFAITSPNDILYAVYLIAGVAVLISSLGFYLFASKRAQD</sequence>
<dbReference type="AlphaFoldDB" id="A0A7H9CN64"/>